<dbReference type="PRINTS" id="PR00625">
    <property type="entry name" value="JDOMAIN"/>
</dbReference>
<dbReference type="AlphaFoldDB" id="D8JPK4"/>
<dbReference type="PANTHER" id="PTHR24074">
    <property type="entry name" value="CO-CHAPERONE PROTEIN DJLA"/>
    <property type="match status" value="1"/>
</dbReference>
<dbReference type="InterPro" id="IPR007791">
    <property type="entry name" value="DjlA_N"/>
</dbReference>
<dbReference type="OrthoDB" id="9782583at2"/>
<keyword evidence="3" id="KW-1185">Reference proteome</keyword>
<name>D8JPK4_HYPDA</name>
<dbReference type="InterPro" id="IPR029024">
    <property type="entry name" value="TerB-like"/>
</dbReference>
<evidence type="ECO:0000313" key="2">
    <source>
        <dbReference type="EMBL" id="ADJ21895.1"/>
    </source>
</evidence>
<evidence type="ECO:0000259" key="1">
    <source>
        <dbReference type="PROSITE" id="PS50076"/>
    </source>
</evidence>
<protein>
    <recommendedName>
        <fullName evidence="1">J domain-containing protein</fullName>
    </recommendedName>
</protein>
<dbReference type="CDD" id="cd07316">
    <property type="entry name" value="terB_like_DjlA"/>
    <property type="match status" value="1"/>
</dbReference>
<dbReference type="HOGENOM" id="CLU_066221_0_0_5"/>
<dbReference type="SMART" id="SM00271">
    <property type="entry name" value="DnaJ"/>
    <property type="match status" value="1"/>
</dbReference>
<dbReference type="InterPro" id="IPR001623">
    <property type="entry name" value="DnaJ_domain"/>
</dbReference>
<gene>
    <name evidence="2" type="ordered locus">Hden_0068</name>
</gene>
<accession>D8JPK4</accession>
<dbReference type="Gene3D" id="1.10.287.110">
    <property type="entry name" value="DnaJ domain"/>
    <property type="match status" value="1"/>
</dbReference>
<dbReference type="InterPro" id="IPR050817">
    <property type="entry name" value="DjlA_DnaK_co-chaperone"/>
</dbReference>
<reference evidence="3" key="1">
    <citation type="journal article" date="2011" name="J. Bacteriol.">
        <title>Genome sequences of eight morphologically diverse alphaproteobacteria.</title>
        <authorList>
            <consortium name="US DOE Joint Genome Institute"/>
            <person name="Brown P.J."/>
            <person name="Kysela D.T."/>
            <person name="Buechlein A."/>
            <person name="Hemmerich C."/>
            <person name="Brun Y.V."/>
        </authorList>
    </citation>
    <scope>NUCLEOTIDE SEQUENCE [LARGE SCALE GENOMIC DNA]</scope>
    <source>
        <strain evidence="3">ATCC 51888 / DSM 1869 / NCIB 11706 / TK 0415</strain>
    </source>
</reference>
<organism evidence="2 3">
    <name type="scientific">Hyphomicrobium denitrificans (strain ATCC 51888 / DSM 1869 / NCIMB 11706 / TK 0415)</name>
    <dbReference type="NCBI Taxonomy" id="582899"/>
    <lineage>
        <taxon>Bacteria</taxon>
        <taxon>Pseudomonadati</taxon>
        <taxon>Pseudomonadota</taxon>
        <taxon>Alphaproteobacteria</taxon>
        <taxon>Hyphomicrobiales</taxon>
        <taxon>Hyphomicrobiaceae</taxon>
        <taxon>Hyphomicrobium</taxon>
    </lineage>
</organism>
<feature type="domain" description="J" evidence="1">
    <location>
        <begin position="168"/>
        <end position="232"/>
    </location>
</feature>
<dbReference type="Pfam" id="PF05099">
    <property type="entry name" value="TerB"/>
    <property type="match status" value="1"/>
</dbReference>
<dbReference type="EMBL" id="CP002083">
    <property type="protein sequence ID" value="ADJ21895.1"/>
    <property type="molecule type" value="Genomic_DNA"/>
</dbReference>
<dbReference type="SUPFAM" id="SSF46565">
    <property type="entry name" value="Chaperone J-domain"/>
    <property type="match status" value="1"/>
</dbReference>
<dbReference type="STRING" id="582899.Hden_0068"/>
<sequence>MAWQFLKNAVAATYGGGLRSALEAFKGSLGIDGARSPAQSRVAFTIAVVALAAKMSKADGVSLPVEAQAFERQFSVPDTERAHVRRLYQLASQDVAGYEAYAAQVARLLEDQQDLKISVLECLFHVASADGVLHPDEDRYLAHVSEILGLSQREYRCVRRGFVVDADSPYEVLSVSPAASDKDIKARYRDLVKSHHPDALVAKGVPPEFLAGAERRLAAITAAYEEILSERGLRAERALESSP</sequence>
<dbReference type="CDD" id="cd06257">
    <property type="entry name" value="DnaJ"/>
    <property type="match status" value="1"/>
</dbReference>
<dbReference type="eggNOG" id="COG1076">
    <property type="taxonomic scope" value="Bacteria"/>
</dbReference>
<dbReference type="Gene3D" id="1.10.3680.10">
    <property type="entry name" value="TerB-like"/>
    <property type="match status" value="1"/>
</dbReference>
<dbReference type="Pfam" id="PF00226">
    <property type="entry name" value="DnaJ"/>
    <property type="match status" value="1"/>
</dbReference>
<proteinExistence type="predicted"/>
<dbReference type="KEGG" id="hdn:Hden_0068"/>
<dbReference type="RefSeq" id="WP_013214114.1">
    <property type="nucleotide sequence ID" value="NC_014313.1"/>
</dbReference>
<dbReference type="Proteomes" id="UP000002033">
    <property type="component" value="Chromosome"/>
</dbReference>
<dbReference type="InterPro" id="IPR036869">
    <property type="entry name" value="J_dom_sf"/>
</dbReference>
<evidence type="ECO:0000313" key="3">
    <source>
        <dbReference type="Proteomes" id="UP000002033"/>
    </source>
</evidence>
<dbReference type="SUPFAM" id="SSF158682">
    <property type="entry name" value="TerB-like"/>
    <property type="match status" value="1"/>
</dbReference>
<dbReference type="PROSITE" id="PS50076">
    <property type="entry name" value="DNAJ_2"/>
    <property type="match status" value="1"/>
</dbReference>